<feature type="compositionally biased region" description="Polar residues" evidence="1">
    <location>
        <begin position="292"/>
        <end position="301"/>
    </location>
</feature>
<protein>
    <submittedName>
        <fullName evidence="2">Uncharacterized protein</fullName>
    </submittedName>
</protein>
<dbReference type="AlphaFoldDB" id="A0A8T2KL76"/>
<comment type="caution">
    <text evidence="2">The sequence shown here is derived from an EMBL/GenBank/DDBJ whole genome shotgun (WGS) entry which is preliminary data.</text>
</comment>
<evidence type="ECO:0000313" key="2">
    <source>
        <dbReference type="EMBL" id="KAG8456754.1"/>
    </source>
</evidence>
<organism evidence="2 3">
    <name type="scientific">Hymenochirus boettgeri</name>
    <name type="common">Congo dwarf clawed frog</name>
    <dbReference type="NCBI Taxonomy" id="247094"/>
    <lineage>
        <taxon>Eukaryota</taxon>
        <taxon>Metazoa</taxon>
        <taxon>Chordata</taxon>
        <taxon>Craniata</taxon>
        <taxon>Vertebrata</taxon>
        <taxon>Euteleostomi</taxon>
        <taxon>Amphibia</taxon>
        <taxon>Batrachia</taxon>
        <taxon>Anura</taxon>
        <taxon>Pipoidea</taxon>
        <taxon>Pipidae</taxon>
        <taxon>Pipinae</taxon>
        <taxon>Hymenochirus</taxon>
    </lineage>
</organism>
<proteinExistence type="predicted"/>
<accession>A0A8T2KL76</accession>
<feature type="non-terminal residue" evidence="2">
    <location>
        <position position="361"/>
    </location>
</feature>
<dbReference type="Proteomes" id="UP000812440">
    <property type="component" value="Chromosome 1"/>
</dbReference>
<keyword evidence="3" id="KW-1185">Reference proteome</keyword>
<reference evidence="2" key="1">
    <citation type="thesis" date="2020" institute="ProQuest LLC" country="789 East Eisenhower Parkway, Ann Arbor, MI, USA">
        <title>Comparative Genomics and Chromosome Evolution.</title>
        <authorList>
            <person name="Mudd A.B."/>
        </authorList>
    </citation>
    <scope>NUCLEOTIDE SEQUENCE</scope>
    <source>
        <strain evidence="2">Female2</strain>
        <tissue evidence="2">Blood</tissue>
    </source>
</reference>
<evidence type="ECO:0000256" key="1">
    <source>
        <dbReference type="SAM" id="MobiDB-lite"/>
    </source>
</evidence>
<dbReference type="EMBL" id="JAACNH010000001">
    <property type="protein sequence ID" value="KAG8456754.1"/>
    <property type="molecule type" value="Genomic_DNA"/>
</dbReference>
<feature type="compositionally biased region" description="Basic and acidic residues" evidence="1">
    <location>
        <begin position="307"/>
        <end position="332"/>
    </location>
</feature>
<evidence type="ECO:0000313" key="3">
    <source>
        <dbReference type="Proteomes" id="UP000812440"/>
    </source>
</evidence>
<feature type="region of interest" description="Disordered" evidence="1">
    <location>
        <begin position="1"/>
        <end position="27"/>
    </location>
</feature>
<dbReference type="OrthoDB" id="67688at2759"/>
<feature type="compositionally biased region" description="Polar residues" evidence="1">
    <location>
        <begin position="1"/>
        <end position="15"/>
    </location>
</feature>
<gene>
    <name evidence="2" type="ORF">GDO86_002512</name>
</gene>
<name>A0A8T2KL76_9PIPI</name>
<sequence>MAHISSSNGFRQNVSLPAGTARSKDVDKEEALQMEAEALAKLQKERKQVVGHGNVILRSRHGSPGLAKQEHDLMVFPESDTQKYTETILGIDLEKLTDAEMEKLLLDDNFGLKKSPKPLTIPQAPLGNPCASSQLYIQPSFQRTPWAPGPQGPTPCSVLPNFSASYPKCSHPFQNGYSTGLSPMQRQDSIFLRLPQHPPFTSCSLGSNAHFQPRGSLSGYSNTLSPDMAKLFDKIARTSEFLKNGRTNADADLQKPRSISPTMQAACEIDSMNKFDWLDLDPLSKPKVDSADFSNHTQSSAIGPGDAKAKDPWDAVLLEEKTDGRNQLEKINGKSPGATVTRSHSLNIRSSNGQQRKDETE</sequence>
<feature type="compositionally biased region" description="Polar residues" evidence="1">
    <location>
        <begin position="338"/>
        <end position="354"/>
    </location>
</feature>
<feature type="region of interest" description="Disordered" evidence="1">
    <location>
        <begin position="288"/>
        <end position="361"/>
    </location>
</feature>